<evidence type="ECO:0000259" key="4">
    <source>
        <dbReference type="PROSITE" id="PS50887"/>
    </source>
</evidence>
<dbReference type="InterPro" id="IPR001610">
    <property type="entry name" value="PAC"/>
</dbReference>
<dbReference type="EMBL" id="VANU01000010">
    <property type="protein sequence ID" value="TLP35176.1"/>
    <property type="molecule type" value="Genomic_DNA"/>
</dbReference>
<dbReference type="Gene3D" id="3.30.450.20">
    <property type="entry name" value="PAS domain"/>
    <property type="match status" value="2"/>
</dbReference>
<dbReference type="Pfam" id="PF00563">
    <property type="entry name" value="EAL"/>
    <property type="match status" value="1"/>
</dbReference>
<dbReference type="NCBIfam" id="TIGR00229">
    <property type="entry name" value="sensory_box"/>
    <property type="match status" value="2"/>
</dbReference>
<dbReference type="SMART" id="SM00086">
    <property type="entry name" value="PAC"/>
    <property type="match status" value="2"/>
</dbReference>
<dbReference type="PANTHER" id="PTHR33121">
    <property type="entry name" value="CYCLIC DI-GMP PHOSPHODIESTERASE PDEF"/>
    <property type="match status" value="1"/>
</dbReference>
<dbReference type="SMART" id="SM00052">
    <property type="entry name" value="EAL"/>
    <property type="match status" value="1"/>
</dbReference>
<dbReference type="SMART" id="SM00267">
    <property type="entry name" value="GGDEF"/>
    <property type="match status" value="1"/>
</dbReference>
<dbReference type="RefSeq" id="WP_138153867.1">
    <property type="nucleotide sequence ID" value="NZ_VANU01000010.1"/>
</dbReference>
<dbReference type="InterPro" id="IPR000700">
    <property type="entry name" value="PAS-assoc_C"/>
</dbReference>
<dbReference type="InterPro" id="IPR043128">
    <property type="entry name" value="Rev_trsase/Diguanyl_cyclase"/>
</dbReference>
<dbReference type="OrthoDB" id="5347550at2"/>
<dbReference type="InterPro" id="IPR000160">
    <property type="entry name" value="GGDEF_dom"/>
</dbReference>
<dbReference type="AlphaFoldDB" id="A0A5R8XXG8"/>
<dbReference type="InterPro" id="IPR035919">
    <property type="entry name" value="EAL_sf"/>
</dbReference>
<dbReference type="PROSITE" id="PS50112">
    <property type="entry name" value="PAS"/>
    <property type="match status" value="2"/>
</dbReference>
<dbReference type="InterPro" id="IPR000014">
    <property type="entry name" value="PAS"/>
</dbReference>
<protein>
    <submittedName>
        <fullName evidence="5">EAL domain-containing protein</fullName>
    </submittedName>
</protein>
<reference evidence="5 6" key="1">
    <citation type="submission" date="2019-05" db="EMBL/GenBank/DDBJ databases">
        <title>Arcobacter sp. nov., isolated from sea sediment.</title>
        <authorList>
            <person name="Kim W."/>
        </authorList>
    </citation>
    <scope>NUCLEOTIDE SEQUENCE [LARGE SCALE GENOMIC DNA]</scope>
    <source>
        <strain evidence="5 6">CAU 1517</strain>
    </source>
</reference>
<dbReference type="SUPFAM" id="SSF55073">
    <property type="entry name" value="Nucleotide cyclase"/>
    <property type="match status" value="1"/>
</dbReference>
<dbReference type="InterPro" id="IPR050706">
    <property type="entry name" value="Cyclic-di-GMP_PDE-like"/>
</dbReference>
<sequence length="809" mass="94142">MQNINHFLIEQVFNEKNKSILISSNIVNNNYKKFISLSSSKNYNSFVSTKIQNINFLFSSLDISLLIIDMKEDYLELLKSLSKNKPGLFVIVIADPISNQFLNIKKNLNFTFFDFLKKPITIEELIYKIDNSLDILSSLNMTKSKYKLLNQYKETIDKYSIVSKTDSKGNITYVNDKFCKTSGYKSNELLGKPHKIIRHEDMSSQIFKTMWHTIKDLKQVWKGKIKNKKKDGSHYWVDTIINPILDSDGKIIEYIALRTDITELEERKEFLKKQFNITYDKLENINSISKLYEETLDKTTIILRLSNDLKILHVNELFCETFGYTKEELIGRDHHDLFPSEIKKEFILDGIKIIKEKGFWKGQLKGLCKNGDIKHFITTVVPLKDKNDKILEFMVIRVDITKVVQYQKEKEFLLSYDELTKLKGRNALNNDLKNKKGTLLLIDIIDFKKLNSLIGYEGADEILISVANLLKEESKLTYRLYGDIFAVFYENEKIEYVNTKAINLMLKFESHKFIYDNFEIPVSINIGISDTVPYLLTAEEAISRNKKSFNKIARYNYDINEKASDFKNLDMLIKIKDALENDNIVPYFQAIVSLETKEVVKYESLVRLIDEKENKIISPYEFLEISKKSKMYSQITKNVLRKSIEFLKSTNIPISINISFEDLINSNVLNYIAFLLQCNEKIANLITFEILESSEIKDYEQINLFINLVRKYNCKVAIDDFGSGYSNFTQLLNMKPDIIKIDGSLIKNIDKDINSRNIVESILILAKKSQIKTVAEFIDNKKVHNVVKELGIDYGQGFYYAKPEDLMKK</sequence>
<feature type="domain" description="PAC" evidence="2">
    <location>
        <begin position="219"/>
        <end position="273"/>
    </location>
</feature>
<evidence type="ECO:0000259" key="1">
    <source>
        <dbReference type="PROSITE" id="PS50112"/>
    </source>
</evidence>
<dbReference type="SUPFAM" id="SSF55785">
    <property type="entry name" value="PYP-like sensor domain (PAS domain)"/>
    <property type="match status" value="2"/>
</dbReference>
<feature type="domain" description="PAS" evidence="1">
    <location>
        <begin position="284"/>
        <end position="332"/>
    </location>
</feature>
<keyword evidence="6" id="KW-1185">Reference proteome</keyword>
<dbReference type="PROSITE" id="PS50113">
    <property type="entry name" value="PAC"/>
    <property type="match status" value="1"/>
</dbReference>
<dbReference type="SUPFAM" id="SSF141868">
    <property type="entry name" value="EAL domain-like"/>
    <property type="match status" value="1"/>
</dbReference>
<dbReference type="PANTHER" id="PTHR33121:SF79">
    <property type="entry name" value="CYCLIC DI-GMP PHOSPHODIESTERASE PDED-RELATED"/>
    <property type="match status" value="1"/>
</dbReference>
<proteinExistence type="predicted"/>
<evidence type="ECO:0000259" key="2">
    <source>
        <dbReference type="PROSITE" id="PS50113"/>
    </source>
</evidence>
<dbReference type="Gene3D" id="3.20.20.450">
    <property type="entry name" value="EAL domain"/>
    <property type="match status" value="1"/>
</dbReference>
<gene>
    <name evidence="5" type="ORF">FDK22_15315</name>
</gene>
<dbReference type="Gene3D" id="3.30.70.270">
    <property type="match status" value="1"/>
</dbReference>
<evidence type="ECO:0000259" key="3">
    <source>
        <dbReference type="PROSITE" id="PS50883"/>
    </source>
</evidence>
<accession>A0A5R8XXG8</accession>
<dbReference type="InterPro" id="IPR035965">
    <property type="entry name" value="PAS-like_dom_sf"/>
</dbReference>
<dbReference type="Pfam" id="PF13426">
    <property type="entry name" value="PAS_9"/>
    <property type="match status" value="2"/>
</dbReference>
<dbReference type="Proteomes" id="UP000308901">
    <property type="component" value="Unassembled WGS sequence"/>
</dbReference>
<dbReference type="PROSITE" id="PS50883">
    <property type="entry name" value="EAL"/>
    <property type="match status" value="1"/>
</dbReference>
<dbReference type="InterPro" id="IPR011006">
    <property type="entry name" value="CheY-like_superfamily"/>
</dbReference>
<dbReference type="CDD" id="cd01949">
    <property type="entry name" value="GGDEF"/>
    <property type="match status" value="1"/>
</dbReference>
<dbReference type="SUPFAM" id="SSF52172">
    <property type="entry name" value="CheY-like"/>
    <property type="match status" value="1"/>
</dbReference>
<dbReference type="CDD" id="cd01948">
    <property type="entry name" value="EAL"/>
    <property type="match status" value="1"/>
</dbReference>
<dbReference type="GO" id="GO:0071111">
    <property type="term" value="F:cyclic-guanylate-specific phosphodiesterase activity"/>
    <property type="evidence" value="ECO:0007669"/>
    <property type="project" value="InterPro"/>
</dbReference>
<organism evidence="5 6">
    <name type="scientific">Arcobacter arenosus</name>
    <dbReference type="NCBI Taxonomy" id="2576037"/>
    <lineage>
        <taxon>Bacteria</taxon>
        <taxon>Pseudomonadati</taxon>
        <taxon>Campylobacterota</taxon>
        <taxon>Epsilonproteobacteria</taxon>
        <taxon>Campylobacterales</taxon>
        <taxon>Arcobacteraceae</taxon>
        <taxon>Arcobacter</taxon>
    </lineage>
</organism>
<dbReference type="InterPro" id="IPR029787">
    <property type="entry name" value="Nucleotide_cyclase"/>
</dbReference>
<evidence type="ECO:0000313" key="6">
    <source>
        <dbReference type="Proteomes" id="UP000308901"/>
    </source>
</evidence>
<dbReference type="SMART" id="SM00091">
    <property type="entry name" value="PAS"/>
    <property type="match status" value="2"/>
</dbReference>
<dbReference type="Pfam" id="PF00990">
    <property type="entry name" value="GGDEF"/>
    <property type="match status" value="1"/>
</dbReference>
<dbReference type="InterPro" id="IPR001633">
    <property type="entry name" value="EAL_dom"/>
</dbReference>
<comment type="caution">
    <text evidence="5">The sequence shown here is derived from an EMBL/GenBank/DDBJ whole genome shotgun (WGS) entry which is preliminary data.</text>
</comment>
<feature type="domain" description="GGDEF" evidence="4">
    <location>
        <begin position="435"/>
        <end position="562"/>
    </location>
</feature>
<feature type="domain" description="EAL" evidence="3">
    <location>
        <begin position="568"/>
        <end position="809"/>
    </location>
</feature>
<evidence type="ECO:0000313" key="5">
    <source>
        <dbReference type="EMBL" id="TLP35176.1"/>
    </source>
</evidence>
<feature type="domain" description="PAS" evidence="1">
    <location>
        <begin position="166"/>
        <end position="201"/>
    </location>
</feature>
<dbReference type="CDD" id="cd00130">
    <property type="entry name" value="PAS"/>
    <property type="match status" value="2"/>
</dbReference>
<dbReference type="PROSITE" id="PS50887">
    <property type="entry name" value="GGDEF"/>
    <property type="match status" value="1"/>
</dbReference>
<name>A0A5R8XXG8_9BACT</name>